<protein>
    <recommendedName>
        <fullName evidence="3">Uvr/REP helicase</fullName>
    </recommendedName>
</protein>
<dbReference type="Gene3D" id="3.40.960.10">
    <property type="entry name" value="VSR Endonuclease"/>
    <property type="match status" value="1"/>
</dbReference>
<sequence length="267" mass="30518">MACRLFRLLVFSLLFSGRGSPSNTNIAFTRLILRQHSINNIRYCHAVCWQFLYLCNMNVPSTARVLPESLLRFTVKSSTPELLSNSFSPLIPIFTETFLLPERKSSFFSSCVLKNMESFLYGFGLAFGTVWASLRMFSPSKSPEKNTSQHVSPVESKGEAACREAAFKLTGRKFIKVRPRELMNPETGKALELDCYCPELKLAIEYQGRQHYEYVPIFHRSGRSDLKSQHARDCAKRLLCHKAGIRLIEVPYTVTDIYAYLKTALYI</sequence>
<reference evidence="1 2" key="1">
    <citation type="journal article" date="2005" name="J. Virol.">
        <title>Complete genome sequence of the grouper iridovirus and comparison of genomic organization with those of other iridoviruses.</title>
        <authorList>
            <person name="Tsai C.T."/>
            <person name="Ting J.W."/>
            <person name="Wu M.H."/>
            <person name="Wu M.F."/>
            <person name="Guo I.C."/>
            <person name="Chang C.Y."/>
        </authorList>
    </citation>
    <scope>NUCLEOTIDE SEQUENCE [LARGE SCALE GENOMIC DNA]</scope>
</reference>
<proteinExistence type="predicted"/>
<gene>
    <name evidence="1" type="ORF">GIV56</name>
</gene>
<evidence type="ECO:0000313" key="2">
    <source>
        <dbReference type="Proteomes" id="UP000102282"/>
    </source>
</evidence>
<dbReference type="Proteomes" id="UP000102282">
    <property type="component" value="Genome"/>
</dbReference>
<accession>Q5GAG0</accession>
<evidence type="ECO:0008006" key="3">
    <source>
        <dbReference type="Google" id="ProtNLM"/>
    </source>
</evidence>
<dbReference type="EMBL" id="AY666015">
    <property type="protein sequence ID" value="AAV91083.1"/>
    <property type="molecule type" value="Genomic_DNA"/>
</dbReference>
<evidence type="ECO:0000313" key="1">
    <source>
        <dbReference type="EMBL" id="AAV91083.1"/>
    </source>
</evidence>
<name>Q5GAG0_9VIRU</name>
<organism evidence="1 2">
    <name type="scientific">Grouper iridovirus</name>
    <dbReference type="NCBI Taxonomy" id="127569"/>
    <lineage>
        <taxon>Viruses</taxon>
        <taxon>Varidnaviria</taxon>
        <taxon>Bamfordvirae</taxon>
        <taxon>Nucleocytoviricota</taxon>
        <taxon>Megaviricetes</taxon>
        <taxon>Pimascovirales</taxon>
        <taxon>Pimascovirales incertae sedis</taxon>
        <taxon>Iridoviridae</taxon>
        <taxon>Alphairidovirinae</taxon>
        <taxon>Ranavirus</taxon>
        <taxon>Ranavirus epinephelus1</taxon>
        <taxon>Singapore grouper iridovirus</taxon>
    </lineage>
</organism>